<dbReference type="KEGG" id="wco:G7084_01455"/>
<evidence type="ECO:0000313" key="1">
    <source>
        <dbReference type="EMBL" id="QIL50102.1"/>
    </source>
</evidence>
<protein>
    <submittedName>
        <fullName evidence="1">Uncharacterized protein</fullName>
    </submittedName>
</protein>
<gene>
    <name evidence="1" type="ORF">G7084_01455</name>
</gene>
<dbReference type="Proteomes" id="UP000500741">
    <property type="component" value="Chromosome"/>
</dbReference>
<keyword evidence="2" id="KW-1185">Reference proteome</keyword>
<evidence type="ECO:0000313" key="2">
    <source>
        <dbReference type="Proteomes" id="UP000500741"/>
    </source>
</evidence>
<accession>A0A6G8AYS1</accession>
<proteinExistence type="predicted"/>
<dbReference type="EMBL" id="CP049888">
    <property type="protein sequence ID" value="QIL50102.1"/>
    <property type="molecule type" value="Genomic_DNA"/>
</dbReference>
<reference evidence="1 2" key="1">
    <citation type="submission" date="2020-03" db="EMBL/GenBank/DDBJ databases">
        <title>Weissella sp. nov., isolated from Cybister lewisianus.</title>
        <authorList>
            <person name="Hyun D.-W."/>
            <person name="Bae J.-W."/>
        </authorList>
    </citation>
    <scope>NUCLEOTIDE SEQUENCE [LARGE SCALE GENOMIC DNA]</scope>
    <source>
        <strain evidence="1 2">HDW19</strain>
    </source>
</reference>
<dbReference type="RefSeq" id="WP_166009376.1">
    <property type="nucleotide sequence ID" value="NZ_CP049888.1"/>
</dbReference>
<dbReference type="AlphaFoldDB" id="A0A6G8AYS1"/>
<sequence length="200" mass="22757">MTLLDEKIHLLETQKNDATLEKNVTSIINKYETTISASLSAFFVAHSIDGLIDSTILSKPPKTNDISKLKHLMEHISKNGGNQVNKRKLAYVSLGLADMELYMQSMVGLVLLPLGMDLYEYFINEISSQFEEEYHRQQGDYESLQESVVRRLSQASFNNLKPEQSFWKSFDLIVTNLSLEIIKAVKQGVNNKEWQRIVGG</sequence>
<name>A0A6G8AYS1_9LACO</name>
<organism evidence="1 2">
    <name type="scientific">Weissella coleopterorum</name>
    <dbReference type="NCBI Taxonomy" id="2714949"/>
    <lineage>
        <taxon>Bacteria</taxon>
        <taxon>Bacillati</taxon>
        <taxon>Bacillota</taxon>
        <taxon>Bacilli</taxon>
        <taxon>Lactobacillales</taxon>
        <taxon>Lactobacillaceae</taxon>
        <taxon>Weissella</taxon>
    </lineage>
</organism>